<proteinExistence type="predicted"/>
<name>A0A518DI92_9BACT</name>
<protein>
    <submittedName>
        <fullName evidence="1">Uncharacterized protein</fullName>
    </submittedName>
</protein>
<gene>
    <name evidence="1" type="ORF">Pla175_46180</name>
</gene>
<dbReference type="Proteomes" id="UP000317429">
    <property type="component" value="Chromosome"/>
</dbReference>
<dbReference type="KEGG" id="pnd:Pla175_46180"/>
<dbReference type="EMBL" id="CP036291">
    <property type="protein sequence ID" value="QDU91198.1"/>
    <property type="molecule type" value="Genomic_DNA"/>
</dbReference>
<sequence>MRCAPSFVPVTLLAVIAAGFVEPAVGQSFWERFAPVERVSAEPKGDYTLTDKHGPWLIMASTFSGEGAEKQARELALELRSRQNLNAYVHNMEFDYSGGVTGKGLDIYGEPIRMRYQRGSEVTEFTVLVGDFAAVDDPRAQRMLQDIKTMHPEALSATSGKSSAQNYGGFRSWLRGRSGGAEGPMRTAFMAPNPLLPHDYFTPRGVEKEVAKWNSRVEHSLLKAPNRYTVRVATFRGRGTLQGAASVMSTRVKNKKADDGEALVEAAENAHLLTEALRDAGYEAYEFHDRDESYVTIGSFDRVSQTSPDGSETPTAEVQRIIQTFGAAYNTPAEPLPSPIARKQLKVDPAVVQAQFNQAFAGEVGQTAAGLTPKFAQVEAERGKFRPVPFDIQPYVMDAPKKTVSGVFSWR</sequence>
<dbReference type="AlphaFoldDB" id="A0A518DI92"/>
<dbReference type="OrthoDB" id="248327at2"/>
<keyword evidence="2" id="KW-1185">Reference proteome</keyword>
<dbReference type="RefSeq" id="WP_145291087.1">
    <property type="nucleotide sequence ID" value="NZ_CP036291.1"/>
</dbReference>
<evidence type="ECO:0000313" key="2">
    <source>
        <dbReference type="Proteomes" id="UP000317429"/>
    </source>
</evidence>
<reference evidence="1 2" key="1">
    <citation type="submission" date="2019-02" db="EMBL/GenBank/DDBJ databases">
        <title>Deep-cultivation of Planctomycetes and their phenomic and genomic characterization uncovers novel biology.</title>
        <authorList>
            <person name="Wiegand S."/>
            <person name="Jogler M."/>
            <person name="Boedeker C."/>
            <person name="Pinto D."/>
            <person name="Vollmers J."/>
            <person name="Rivas-Marin E."/>
            <person name="Kohn T."/>
            <person name="Peeters S.H."/>
            <person name="Heuer A."/>
            <person name="Rast P."/>
            <person name="Oberbeckmann S."/>
            <person name="Bunk B."/>
            <person name="Jeske O."/>
            <person name="Meyerdierks A."/>
            <person name="Storesund J.E."/>
            <person name="Kallscheuer N."/>
            <person name="Luecker S."/>
            <person name="Lage O.M."/>
            <person name="Pohl T."/>
            <person name="Merkel B.J."/>
            <person name="Hornburger P."/>
            <person name="Mueller R.-W."/>
            <person name="Bruemmer F."/>
            <person name="Labrenz M."/>
            <person name="Spormann A.M."/>
            <person name="Op den Camp H."/>
            <person name="Overmann J."/>
            <person name="Amann R."/>
            <person name="Jetten M.S.M."/>
            <person name="Mascher T."/>
            <person name="Medema M.H."/>
            <person name="Devos D.P."/>
            <person name="Kaster A.-K."/>
            <person name="Ovreas L."/>
            <person name="Rohde M."/>
            <person name="Galperin M.Y."/>
            <person name="Jogler C."/>
        </authorList>
    </citation>
    <scope>NUCLEOTIDE SEQUENCE [LARGE SCALE GENOMIC DNA]</scope>
    <source>
        <strain evidence="1 2">Pla175</strain>
    </source>
</reference>
<accession>A0A518DI92</accession>
<evidence type="ECO:0000313" key="1">
    <source>
        <dbReference type="EMBL" id="QDU91198.1"/>
    </source>
</evidence>
<organism evidence="1 2">
    <name type="scientific">Pirellulimonas nuda</name>
    <dbReference type="NCBI Taxonomy" id="2528009"/>
    <lineage>
        <taxon>Bacteria</taxon>
        <taxon>Pseudomonadati</taxon>
        <taxon>Planctomycetota</taxon>
        <taxon>Planctomycetia</taxon>
        <taxon>Pirellulales</taxon>
        <taxon>Lacipirellulaceae</taxon>
        <taxon>Pirellulimonas</taxon>
    </lineage>
</organism>